<name>A0A2Z6NP20_TRISU</name>
<dbReference type="AlphaFoldDB" id="A0A2Z6NP20"/>
<organism evidence="1 2">
    <name type="scientific">Trifolium subterraneum</name>
    <name type="common">Subterranean clover</name>
    <dbReference type="NCBI Taxonomy" id="3900"/>
    <lineage>
        <taxon>Eukaryota</taxon>
        <taxon>Viridiplantae</taxon>
        <taxon>Streptophyta</taxon>
        <taxon>Embryophyta</taxon>
        <taxon>Tracheophyta</taxon>
        <taxon>Spermatophyta</taxon>
        <taxon>Magnoliopsida</taxon>
        <taxon>eudicotyledons</taxon>
        <taxon>Gunneridae</taxon>
        <taxon>Pentapetalae</taxon>
        <taxon>rosids</taxon>
        <taxon>fabids</taxon>
        <taxon>Fabales</taxon>
        <taxon>Fabaceae</taxon>
        <taxon>Papilionoideae</taxon>
        <taxon>50 kb inversion clade</taxon>
        <taxon>NPAAA clade</taxon>
        <taxon>Hologalegina</taxon>
        <taxon>IRL clade</taxon>
        <taxon>Trifolieae</taxon>
        <taxon>Trifolium</taxon>
    </lineage>
</organism>
<keyword evidence="2" id="KW-1185">Reference proteome</keyword>
<proteinExistence type="predicted"/>
<dbReference type="Proteomes" id="UP000242715">
    <property type="component" value="Unassembled WGS sequence"/>
</dbReference>
<dbReference type="EMBL" id="DF974151">
    <property type="protein sequence ID" value="GAU45811.1"/>
    <property type="molecule type" value="Genomic_DNA"/>
</dbReference>
<evidence type="ECO:0000313" key="1">
    <source>
        <dbReference type="EMBL" id="GAU45811.1"/>
    </source>
</evidence>
<sequence length="66" mass="7313">MQVNTGELCKCDTVIRQNRGNAESAIEEPSGGQEREVVVQDPKIGGLRRGNRIRKANTQMKDFVSP</sequence>
<reference evidence="2" key="1">
    <citation type="journal article" date="2017" name="Front. Plant Sci.">
        <title>Climate Clever Clovers: New Paradigm to Reduce the Environmental Footprint of Ruminants by Breeding Low Methanogenic Forages Utilizing Haplotype Variation.</title>
        <authorList>
            <person name="Kaur P."/>
            <person name="Appels R."/>
            <person name="Bayer P.E."/>
            <person name="Keeble-Gagnere G."/>
            <person name="Wang J."/>
            <person name="Hirakawa H."/>
            <person name="Shirasawa K."/>
            <person name="Vercoe P."/>
            <person name="Stefanova K."/>
            <person name="Durmic Z."/>
            <person name="Nichols P."/>
            <person name="Revell C."/>
            <person name="Isobe S.N."/>
            <person name="Edwards D."/>
            <person name="Erskine W."/>
        </authorList>
    </citation>
    <scope>NUCLEOTIDE SEQUENCE [LARGE SCALE GENOMIC DNA]</scope>
    <source>
        <strain evidence="2">cv. Daliak</strain>
    </source>
</reference>
<gene>
    <name evidence="1" type="ORF">TSUD_114990</name>
</gene>
<protein>
    <submittedName>
        <fullName evidence="1">Uncharacterized protein</fullName>
    </submittedName>
</protein>
<accession>A0A2Z6NP20</accession>
<evidence type="ECO:0000313" key="2">
    <source>
        <dbReference type="Proteomes" id="UP000242715"/>
    </source>
</evidence>